<dbReference type="AlphaFoldDB" id="A0A0F9FJT5"/>
<comment type="caution">
    <text evidence="1">The sequence shown here is derived from an EMBL/GenBank/DDBJ whole genome shotgun (WGS) entry which is preliminary data.</text>
</comment>
<accession>A0A0F9FJT5</accession>
<proteinExistence type="predicted"/>
<reference evidence="1" key="1">
    <citation type="journal article" date="2015" name="Nature">
        <title>Complex archaea that bridge the gap between prokaryotes and eukaryotes.</title>
        <authorList>
            <person name="Spang A."/>
            <person name="Saw J.H."/>
            <person name="Jorgensen S.L."/>
            <person name="Zaremba-Niedzwiedzka K."/>
            <person name="Martijn J."/>
            <person name="Lind A.E."/>
            <person name="van Eijk R."/>
            <person name="Schleper C."/>
            <person name="Guy L."/>
            <person name="Ettema T.J."/>
        </authorList>
    </citation>
    <scope>NUCLEOTIDE SEQUENCE</scope>
</reference>
<organism evidence="1">
    <name type="scientific">marine sediment metagenome</name>
    <dbReference type="NCBI Taxonomy" id="412755"/>
    <lineage>
        <taxon>unclassified sequences</taxon>
        <taxon>metagenomes</taxon>
        <taxon>ecological metagenomes</taxon>
    </lineage>
</organism>
<dbReference type="EMBL" id="LAZR01021086">
    <property type="protein sequence ID" value="KKL86533.1"/>
    <property type="molecule type" value="Genomic_DNA"/>
</dbReference>
<sequence>MYFMTYAPKKKETKATRKRDRAMLEFGSKDKKKAGNYKDLFKYNGRKMGY</sequence>
<protein>
    <submittedName>
        <fullName evidence="1">Uncharacterized protein</fullName>
    </submittedName>
</protein>
<name>A0A0F9FJT5_9ZZZZ</name>
<gene>
    <name evidence="1" type="ORF">LCGC14_1943740</name>
</gene>
<evidence type="ECO:0000313" key="1">
    <source>
        <dbReference type="EMBL" id="KKL86533.1"/>
    </source>
</evidence>